<dbReference type="PANTHER" id="PTHR45763:SF8">
    <property type="entry name" value="ALPHA_BETA-HYDROLASES SUPERFAMILY PROTEIN"/>
    <property type="match status" value="1"/>
</dbReference>
<dbReference type="EMBL" id="LXQA010819504">
    <property type="protein sequence ID" value="MCI72509.1"/>
    <property type="molecule type" value="Genomic_DNA"/>
</dbReference>
<protein>
    <submittedName>
        <fullName evidence="1">Uncharacterized protein</fullName>
    </submittedName>
</protein>
<organism evidence="1 2">
    <name type="scientific">Trifolium medium</name>
    <dbReference type="NCBI Taxonomy" id="97028"/>
    <lineage>
        <taxon>Eukaryota</taxon>
        <taxon>Viridiplantae</taxon>
        <taxon>Streptophyta</taxon>
        <taxon>Embryophyta</taxon>
        <taxon>Tracheophyta</taxon>
        <taxon>Spermatophyta</taxon>
        <taxon>Magnoliopsida</taxon>
        <taxon>eudicotyledons</taxon>
        <taxon>Gunneridae</taxon>
        <taxon>Pentapetalae</taxon>
        <taxon>rosids</taxon>
        <taxon>fabids</taxon>
        <taxon>Fabales</taxon>
        <taxon>Fabaceae</taxon>
        <taxon>Papilionoideae</taxon>
        <taxon>50 kb inversion clade</taxon>
        <taxon>NPAAA clade</taxon>
        <taxon>Hologalegina</taxon>
        <taxon>IRL clade</taxon>
        <taxon>Trifolieae</taxon>
        <taxon>Trifolium</taxon>
    </lineage>
</organism>
<feature type="non-terminal residue" evidence="1">
    <location>
        <position position="49"/>
    </location>
</feature>
<proteinExistence type="predicted"/>
<comment type="caution">
    <text evidence="1">The sequence shown here is derived from an EMBL/GenBank/DDBJ whole genome shotgun (WGS) entry which is preliminary data.</text>
</comment>
<dbReference type="Gene3D" id="3.40.50.1820">
    <property type="entry name" value="alpha/beta hydrolase"/>
    <property type="match status" value="1"/>
</dbReference>
<evidence type="ECO:0000313" key="1">
    <source>
        <dbReference type="EMBL" id="MCI72509.1"/>
    </source>
</evidence>
<dbReference type="SUPFAM" id="SSF53474">
    <property type="entry name" value="alpha/beta-Hydrolases"/>
    <property type="match status" value="1"/>
</dbReference>
<sequence length="49" mass="5367">MVGIPGVKAPLLEEYGVRLVTYDLPGFGESDPHPNRNFNSSALDMLHLV</sequence>
<dbReference type="Proteomes" id="UP000265520">
    <property type="component" value="Unassembled WGS sequence"/>
</dbReference>
<name>A0A392UG29_9FABA</name>
<keyword evidence="2" id="KW-1185">Reference proteome</keyword>
<dbReference type="InterPro" id="IPR029058">
    <property type="entry name" value="AB_hydrolase_fold"/>
</dbReference>
<dbReference type="PANTHER" id="PTHR45763">
    <property type="entry name" value="HYDROLASE, ALPHA/BETA FOLD FAMILY PROTEIN, EXPRESSED-RELATED"/>
    <property type="match status" value="1"/>
</dbReference>
<accession>A0A392UG29</accession>
<reference evidence="1 2" key="1">
    <citation type="journal article" date="2018" name="Front. Plant Sci.">
        <title>Red Clover (Trifolium pratense) and Zigzag Clover (T. medium) - A Picture of Genomic Similarities and Differences.</title>
        <authorList>
            <person name="Dluhosova J."/>
            <person name="Istvanek J."/>
            <person name="Nedelnik J."/>
            <person name="Repkova J."/>
        </authorList>
    </citation>
    <scope>NUCLEOTIDE SEQUENCE [LARGE SCALE GENOMIC DNA]</scope>
    <source>
        <strain evidence="2">cv. 10/8</strain>
        <tissue evidence="1">Leaf</tissue>
    </source>
</reference>
<dbReference type="AlphaFoldDB" id="A0A392UG29"/>
<evidence type="ECO:0000313" key="2">
    <source>
        <dbReference type="Proteomes" id="UP000265520"/>
    </source>
</evidence>